<evidence type="ECO:0000313" key="3">
    <source>
        <dbReference type="EMBL" id="MFC6316208.1"/>
    </source>
</evidence>
<reference evidence="2" key="3">
    <citation type="submission" date="2024-09" db="EMBL/GenBank/DDBJ databases">
        <authorList>
            <person name="Sun Q."/>
            <person name="Mori K."/>
        </authorList>
    </citation>
    <scope>NUCLEOTIDE SEQUENCE</scope>
    <source>
        <strain evidence="2">CCM 8897</strain>
    </source>
</reference>
<dbReference type="Proteomes" id="UP001596310">
    <property type="component" value="Unassembled WGS sequence"/>
</dbReference>
<dbReference type="EMBL" id="JBHSSM010000025">
    <property type="protein sequence ID" value="MFC6316208.1"/>
    <property type="molecule type" value="Genomic_DNA"/>
</dbReference>
<comment type="caution">
    <text evidence="2">The sequence shown here is derived from an EMBL/GenBank/DDBJ whole genome shotgun (WGS) entry which is preliminary data.</text>
</comment>
<accession>A0ABW1UJA4</accession>
<gene>
    <name evidence="2" type="ORF">ACFQHW_00170</name>
    <name evidence="3" type="ORF">ACFQHW_11590</name>
</gene>
<organism evidence="2 4">
    <name type="scientific">Lapidilactobacillus achengensis</name>
    <dbReference type="NCBI Taxonomy" id="2486000"/>
    <lineage>
        <taxon>Bacteria</taxon>
        <taxon>Bacillati</taxon>
        <taxon>Bacillota</taxon>
        <taxon>Bacilli</taxon>
        <taxon>Lactobacillales</taxon>
        <taxon>Lactobacillaceae</taxon>
        <taxon>Lapidilactobacillus</taxon>
    </lineage>
</organism>
<dbReference type="InterPro" id="IPR001584">
    <property type="entry name" value="Integrase_cat-core"/>
</dbReference>
<feature type="domain" description="Integrase catalytic" evidence="1">
    <location>
        <begin position="2"/>
        <end position="27"/>
    </location>
</feature>
<evidence type="ECO:0000313" key="2">
    <source>
        <dbReference type="EMBL" id="MFC6313997.1"/>
    </source>
</evidence>
<dbReference type="RefSeq" id="WP_379860813.1">
    <property type="nucleotide sequence ID" value="NZ_JBHSSM010000001.1"/>
</dbReference>
<keyword evidence="4" id="KW-1185">Reference proteome</keyword>
<name>A0ABW1UJA4_9LACO</name>
<evidence type="ECO:0000313" key="4">
    <source>
        <dbReference type="Proteomes" id="UP001596310"/>
    </source>
</evidence>
<evidence type="ECO:0000259" key="1">
    <source>
        <dbReference type="Pfam" id="PF13333"/>
    </source>
</evidence>
<dbReference type="Pfam" id="PF13333">
    <property type="entry name" value="rve_2"/>
    <property type="match status" value="1"/>
</dbReference>
<proteinExistence type="predicted"/>
<protein>
    <submittedName>
        <fullName evidence="2">IS3 family transposase</fullName>
    </submittedName>
</protein>
<reference evidence="4" key="2">
    <citation type="journal article" date="2019" name="Int. J. Syst. Evol. Microbiol.">
        <title>The Global Catalogue of Microorganisms (GCM) 10K type strain sequencing project: providing services to taxonomists for standard genome sequencing and annotation.</title>
        <authorList>
            <consortium name="The Broad Institute Genomics Platform"/>
            <consortium name="The Broad Institute Genome Sequencing Center for Infectious Disease"/>
            <person name="Wu L."/>
            <person name="Ma J."/>
        </authorList>
    </citation>
    <scope>NUCLEOTIDE SEQUENCE [LARGE SCALE GENOMIC DNA]</scope>
    <source>
        <strain evidence="4">CCM 8897</strain>
    </source>
</reference>
<reference evidence="2" key="1">
    <citation type="journal article" date="2014" name="Int. J. Syst. Evol. Microbiol.">
        <title>Complete genome of a new Firmicutes species belonging to the dominant human colonic microbiota ('Ruminococcus bicirculans') reveals two chromosomes and a selective capacity to utilize plant glucans.</title>
        <authorList>
            <consortium name="NISC Comparative Sequencing Program"/>
            <person name="Wegmann U."/>
            <person name="Louis P."/>
            <person name="Goesmann A."/>
            <person name="Henrissat B."/>
            <person name="Duncan S.H."/>
            <person name="Flint H.J."/>
        </authorList>
    </citation>
    <scope>NUCLEOTIDE SEQUENCE</scope>
    <source>
        <strain evidence="2">CCM 8897</strain>
    </source>
</reference>
<feature type="non-terminal residue" evidence="2">
    <location>
        <position position="1"/>
    </location>
</feature>
<dbReference type="EMBL" id="JBHSSM010000001">
    <property type="protein sequence ID" value="MFC6313997.1"/>
    <property type="molecule type" value="Genomic_DNA"/>
</dbReference>
<sequence>NQYIEWYNTKRRKKVLGGISPQEYRQSKAS</sequence>